<dbReference type="InterPro" id="IPR012310">
    <property type="entry name" value="DNA_ligase_ATP-dep_cent"/>
</dbReference>
<dbReference type="PANTHER" id="PTHR42705:SF2">
    <property type="entry name" value="BIFUNCTIONAL NON-HOMOLOGOUS END JOINING PROTEIN LIGD"/>
    <property type="match status" value="1"/>
</dbReference>
<dbReference type="PROSITE" id="PS50160">
    <property type="entry name" value="DNA_LIGASE_A3"/>
    <property type="match status" value="1"/>
</dbReference>
<dbReference type="Proteomes" id="UP000509568">
    <property type="component" value="Chromosome"/>
</dbReference>
<name>A0A7D5H197_9PSED</name>
<dbReference type="EMBL" id="CP056030">
    <property type="protein sequence ID" value="QKZ05527.1"/>
    <property type="molecule type" value="Genomic_DNA"/>
</dbReference>
<dbReference type="GO" id="GO:0006281">
    <property type="term" value="P:DNA repair"/>
    <property type="evidence" value="ECO:0007669"/>
    <property type="project" value="InterPro"/>
</dbReference>
<sequence length="539" mass="60439">MAKPSSEERRSTAAEPPSEPAPLPTSLAPQRATRVEQPPEGDWLFEIKHDGYRLMSRISDGQVRLFNREGADWTAELPRQAQAIAALNLKESWLDGKLVKADAHGVADYSALQQAFEAGQCQDLQYYLFDLPFHEGRDLREQPLETRRAQLKRLLGTRRHSLLRFSESFTATTPDILEGVCALNHEGVIGKRRGSLYQDGQRNLDWIKLDCHIDQRHAAPLTETQARHTDEPSHDFSDGHRESVAGVSLHEPERIIDRDSQTSRLQLATLYQRLGAWLLPQLKARPVALMRAPHGVEGDLFLQRHTEHLAVPHINLLAPSLDTGHGRLMQIDRLPGVIEAVQRGAVEFHTWGASSQRLDSPDRLVLDLDPDVTVPWHAVLEGTTQTLALLDDLGLRGYVKTSGGKGMHVIVPLARHAGWDEVRAFAKAISHYLMTQMPERFTAAQGPRSRAGRIFVDYLRNQRDGCMAAAYSLRARPGLPVSTPVARDEVPALTSARHWHAGNILERLDTLALDPWQGYDNRQRLTARMWGRLGAEPPH</sequence>
<dbReference type="GO" id="GO:0003910">
    <property type="term" value="F:DNA ligase (ATP) activity"/>
    <property type="evidence" value="ECO:0007669"/>
    <property type="project" value="InterPro"/>
</dbReference>
<protein>
    <recommendedName>
        <fullName evidence="2">ATP-dependent DNA ligase family profile domain-containing protein</fullName>
    </recommendedName>
</protein>
<dbReference type="Gene3D" id="3.30.1490.70">
    <property type="match status" value="1"/>
</dbReference>
<gene>
    <name evidence="3" type="ORF">HWQ56_17695</name>
</gene>
<dbReference type="Pfam" id="PF21686">
    <property type="entry name" value="LigD_Prim-Pol"/>
    <property type="match status" value="1"/>
</dbReference>
<dbReference type="CDD" id="cd07906">
    <property type="entry name" value="Adenylation_DNA_ligase_LigD_LigC"/>
    <property type="match status" value="1"/>
</dbReference>
<dbReference type="SUPFAM" id="SSF56091">
    <property type="entry name" value="DNA ligase/mRNA capping enzyme, catalytic domain"/>
    <property type="match status" value="1"/>
</dbReference>
<organism evidence="3 4">
    <name type="scientific">Pseudomonas eucalypticola</name>
    <dbReference type="NCBI Taxonomy" id="2599595"/>
    <lineage>
        <taxon>Bacteria</taxon>
        <taxon>Pseudomonadati</taxon>
        <taxon>Pseudomonadota</taxon>
        <taxon>Gammaproteobacteria</taxon>
        <taxon>Pseudomonadales</taxon>
        <taxon>Pseudomonadaceae</taxon>
        <taxon>Pseudomonas</taxon>
    </lineage>
</organism>
<dbReference type="InterPro" id="IPR052171">
    <property type="entry name" value="NHEJ_LigD"/>
</dbReference>
<proteinExistence type="predicted"/>
<feature type="compositionally biased region" description="Basic and acidic residues" evidence="1">
    <location>
        <begin position="1"/>
        <end position="12"/>
    </location>
</feature>
<evidence type="ECO:0000256" key="1">
    <source>
        <dbReference type="SAM" id="MobiDB-lite"/>
    </source>
</evidence>
<reference evidence="3 4" key="1">
    <citation type="submission" date="2020-06" db="EMBL/GenBank/DDBJ databases">
        <title>Pseudomonas eucalypticola sp. nov., an endophyte of Eucalyptus dunnii leaves with biocontrol ability of eucalyptus leaf blight.</title>
        <authorList>
            <person name="Liu Y."/>
            <person name="Song Z."/>
            <person name="Zeng H."/>
            <person name="Lu M."/>
            <person name="Wang X."/>
            <person name="Lian X."/>
            <person name="Zhang Q."/>
        </authorList>
    </citation>
    <scope>NUCLEOTIDE SEQUENCE [LARGE SCALE GENOMIC DNA]</scope>
    <source>
        <strain evidence="3 4">NP-1</strain>
    </source>
</reference>
<dbReference type="RefSeq" id="WP_176571318.1">
    <property type="nucleotide sequence ID" value="NZ_CP056030.1"/>
</dbReference>
<dbReference type="KEGG" id="pez:HWQ56_17695"/>
<feature type="domain" description="ATP-dependent DNA ligase family profile" evidence="2">
    <location>
        <begin position="126"/>
        <end position="209"/>
    </location>
</feature>
<evidence type="ECO:0000313" key="4">
    <source>
        <dbReference type="Proteomes" id="UP000509568"/>
    </source>
</evidence>
<keyword evidence="4" id="KW-1185">Reference proteome</keyword>
<dbReference type="GO" id="GO:0006310">
    <property type="term" value="P:DNA recombination"/>
    <property type="evidence" value="ECO:0007669"/>
    <property type="project" value="InterPro"/>
</dbReference>
<dbReference type="AlphaFoldDB" id="A0A7D5H197"/>
<dbReference type="PANTHER" id="PTHR42705">
    <property type="entry name" value="BIFUNCTIONAL NON-HOMOLOGOUS END JOINING PROTEIN LIGD"/>
    <property type="match status" value="1"/>
</dbReference>
<evidence type="ECO:0000313" key="3">
    <source>
        <dbReference type="EMBL" id="QKZ05527.1"/>
    </source>
</evidence>
<dbReference type="InterPro" id="IPR014145">
    <property type="entry name" value="LigD_pol_dom"/>
</dbReference>
<evidence type="ECO:0000259" key="2">
    <source>
        <dbReference type="PROSITE" id="PS50160"/>
    </source>
</evidence>
<accession>A0A7D5H197</accession>
<dbReference type="Pfam" id="PF01068">
    <property type="entry name" value="DNA_ligase_A_M"/>
    <property type="match status" value="1"/>
</dbReference>
<feature type="region of interest" description="Disordered" evidence="1">
    <location>
        <begin position="1"/>
        <end position="39"/>
    </location>
</feature>
<dbReference type="GO" id="GO:0005524">
    <property type="term" value="F:ATP binding"/>
    <property type="evidence" value="ECO:0007669"/>
    <property type="project" value="InterPro"/>
</dbReference>
<dbReference type="Gene3D" id="3.90.920.10">
    <property type="entry name" value="DNA primase, PRIM domain"/>
    <property type="match status" value="1"/>
</dbReference>
<dbReference type="Gene3D" id="3.30.470.30">
    <property type="entry name" value="DNA ligase/mRNA capping enzyme"/>
    <property type="match status" value="1"/>
</dbReference>
<dbReference type="NCBIfam" id="TIGR02778">
    <property type="entry name" value="ligD_pol"/>
    <property type="match status" value="1"/>
</dbReference>